<sequence length="359" mass="39043">MIRPKITQRERSDPPRRHDTDAARAWSLILSAARLARNASWSLDHPLALRADPDGRVSPVDPAHRSQADLLWLPHAGWRPGNRAGDHAEDCHREDPARALFDLYLPLCRPHPGSVEVIAHLGQSIDGYIATANGDARFVTGEANIRHLHRMRALSDAVLVGAETVAADDPRLTTRLVLGPNAVRVVLDPRRRLSPERHLFNDGASATLLCCDRARIKPGEQHHGQAELIGLPAVSDGLDLGALLGTLAERGLLRIFVEGGGTTVSRFLQAGRLSRLQIAVAPLVIGSGRPGVRLPPTERLADALRPATRIFRMGEDVLYDFELGAGVPEPSADAIPQNTINEDTVTQAVLSRAELSRIR</sequence>
<keyword evidence="6" id="KW-1185">Reference proteome</keyword>
<dbReference type="GO" id="GO:0009231">
    <property type="term" value="P:riboflavin biosynthetic process"/>
    <property type="evidence" value="ECO:0007669"/>
    <property type="project" value="InterPro"/>
</dbReference>
<comment type="pathway">
    <text evidence="1">Cofactor biosynthesis; riboflavin biosynthesis.</text>
</comment>
<dbReference type="AlphaFoldDB" id="A0A1H3C1L6"/>
<keyword evidence="2" id="KW-0521">NADP</keyword>
<evidence type="ECO:0000259" key="4">
    <source>
        <dbReference type="Pfam" id="PF01872"/>
    </source>
</evidence>
<dbReference type="RefSeq" id="WP_093037135.1">
    <property type="nucleotide sequence ID" value="NZ_FNNZ01000029.1"/>
</dbReference>
<evidence type="ECO:0000256" key="2">
    <source>
        <dbReference type="ARBA" id="ARBA00022857"/>
    </source>
</evidence>
<dbReference type="STRING" id="1058.SAMN05421783_12922"/>
<dbReference type="Proteomes" id="UP000198816">
    <property type="component" value="Unassembled WGS sequence"/>
</dbReference>
<reference evidence="6" key="1">
    <citation type="submission" date="2016-10" db="EMBL/GenBank/DDBJ databases">
        <authorList>
            <person name="Varghese N."/>
            <person name="Submissions S."/>
        </authorList>
    </citation>
    <scope>NUCLEOTIDE SEQUENCE [LARGE SCALE GENOMIC DNA]</scope>
    <source>
        <strain evidence="6">DSM 217</strain>
    </source>
</reference>
<proteinExistence type="predicted"/>
<protein>
    <submittedName>
        <fullName evidence="5">Riboflavin-specific deaminase C-terminal domain-containing protein</fullName>
    </submittedName>
</protein>
<gene>
    <name evidence="5" type="ORF">SAMN05421783_12922</name>
</gene>
<dbReference type="PANTHER" id="PTHR38011:SF7">
    <property type="entry name" value="2,5-DIAMINO-6-RIBOSYLAMINO-4(3H)-PYRIMIDINONE 5'-PHOSPHATE REDUCTASE"/>
    <property type="match status" value="1"/>
</dbReference>
<dbReference type="Pfam" id="PF01872">
    <property type="entry name" value="RibD_C"/>
    <property type="match status" value="1"/>
</dbReference>
<dbReference type="InterPro" id="IPR050765">
    <property type="entry name" value="Riboflavin_Biosynth_HTPR"/>
</dbReference>
<evidence type="ECO:0000256" key="3">
    <source>
        <dbReference type="ARBA" id="ARBA00023002"/>
    </source>
</evidence>
<evidence type="ECO:0000313" key="6">
    <source>
        <dbReference type="Proteomes" id="UP000198816"/>
    </source>
</evidence>
<feature type="domain" description="Bacterial bifunctional deaminase-reductase C-terminal" evidence="4">
    <location>
        <begin position="117"/>
        <end position="292"/>
    </location>
</feature>
<dbReference type="Gene3D" id="3.40.430.10">
    <property type="entry name" value="Dihydrofolate Reductase, subunit A"/>
    <property type="match status" value="1"/>
</dbReference>
<name>A0A1H3C1L6_THIRO</name>
<dbReference type="PANTHER" id="PTHR38011">
    <property type="entry name" value="DIHYDROFOLATE REDUCTASE FAMILY PROTEIN (AFU_ORTHOLOGUE AFUA_8G06820)"/>
    <property type="match status" value="1"/>
</dbReference>
<dbReference type="InterPro" id="IPR024072">
    <property type="entry name" value="DHFR-like_dom_sf"/>
</dbReference>
<dbReference type="OrthoDB" id="2313602at2"/>
<evidence type="ECO:0000256" key="1">
    <source>
        <dbReference type="ARBA" id="ARBA00005104"/>
    </source>
</evidence>
<accession>A0A1H3C1L6</accession>
<dbReference type="GO" id="GO:0008703">
    <property type="term" value="F:5-amino-6-(5-phosphoribosylamino)uracil reductase activity"/>
    <property type="evidence" value="ECO:0007669"/>
    <property type="project" value="InterPro"/>
</dbReference>
<organism evidence="5 6">
    <name type="scientific">Thiocapsa roseopersicina</name>
    <dbReference type="NCBI Taxonomy" id="1058"/>
    <lineage>
        <taxon>Bacteria</taxon>
        <taxon>Pseudomonadati</taxon>
        <taxon>Pseudomonadota</taxon>
        <taxon>Gammaproteobacteria</taxon>
        <taxon>Chromatiales</taxon>
        <taxon>Chromatiaceae</taxon>
        <taxon>Thiocapsa</taxon>
    </lineage>
</organism>
<dbReference type="SUPFAM" id="SSF53597">
    <property type="entry name" value="Dihydrofolate reductase-like"/>
    <property type="match status" value="1"/>
</dbReference>
<dbReference type="InterPro" id="IPR002734">
    <property type="entry name" value="RibDG_C"/>
</dbReference>
<keyword evidence="3" id="KW-0560">Oxidoreductase</keyword>
<evidence type="ECO:0000313" key="5">
    <source>
        <dbReference type="EMBL" id="SDX48083.1"/>
    </source>
</evidence>
<dbReference type="EMBL" id="FNNZ01000029">
    <property type="protein sequence ID" value="SDX48083.1"/>
    <property type="molecule type" value="Genomic_DNA"/>
</dbReference>